<dbReference type="AlphaFoldDB" id="A0A383TWA2"/>
<name>A0A383TWA2_9FLAO</name>
<accession>A0A383TWA2</accession>
<proteinExistence type="predicted"/>
<dbReference type="RefSeq" id="WP_119058880.1">
    <property type="nucleotide sequence ID" value="NZ_UNSC01000001.1"/>
</dbReference>
<dbReference type="OrthoDB" id="1121756at2"/>
<evidence type="ECO:0000313" key="1">
    <source>
        <dbReference type="EMBL" id="SZD71266.1"/>
    </source>
</evidence>
<evidence type="ECO:0000313" key="2">
    <source>
        <dbReference type="Proteomes" id="UP000262142"/>
    </source>
</evidence>
<gene>
    <name evidence="1" type="ORF">SAMEA104719789_00362</name>
</gene>
<dbReference type="PROSITE" id="PS51257">
    <property type="entry name" value="PROKAR_LIPOPROTEIN"/>
    <property type="match status" value="1"/>
</dbReference>
<keyword evidence="2" id="KW-1185">Reference proteome</keyword>
<protein>
    <submittedName>
        <fullName evidence="1">Uncharacterized protein</fullName>
    </submittedName>
</protein>
<reference evidence="1 2" key="1">
    <citation type="submission" date="2018-09" db="EMBL/GenBank/DDBJ databases">
        <authorList>
            <consortium name="Pathogen Informatics"/>
        </authorList>
    </citation>
    <scope>NUCLEOTIDE SEQUENCE [LARGE SCALE GENOMIC DNA]</scope>
    <source>
        <strain evidence="1 2">OH-22767</strain>
    </source>
</reference>
<organism evidence="1 2">
    <name type="scientific">Candidatus Ornithobacterium hominis</name>
    <dbReference type="NCBI Taxonomy" id="2497989"/>
    <lineage>
        <taxon>Bacteria</taxon>
        <taxon>Pseudomonadati</taxon>
        <taxon>Bacteroidota</taxon>
        <taxon>Flavobacteriia</taxon>
        <taxon>Flavobacteriales</taxon>
        <taxon>Weeksellaceae</taxon>
        <taxon>Ornithobacterium</taxon>
    </lineage>
</organism>
<dbReference type="EMBL" id="UNSC01000001">
    <property type="protein sequence ID" value="SZD71266.1"/>
    <property type="molecule type" value="Genomic_DNA"/>
</dbReference>
<sequence>MNKIHLLGLSALLSLGACNTAKVAKQAEKDMRGDWELTSVTANSKGLTINNLFNQASKKCFEGSSWHLVANNSSGFYELNSTENCPSGENKISWHMREENGIPYFWFKQLNGEKAKNVRSGYKMRVVSITESNAVFSQEIPVNGQKETLLFNFSKK</sequence>
<dbReference type="Proteomes" id="UP000262142">
    <property type="component" value="Unassembled WGS sequence"/>
</dbReference>